<dbReference type="OrthoDB" id="9785953at2"/>
<dbReference type="GO" id="GO:0030976">
    <property type="term" value="F:thiamine pyrophosphate binding"/>
    <property type="evidence" value="ECO:0007669"/>
    <property type="project" value="InterPro"/>
</dbReference>
<organism evidence="4 5">
    <name type="scientific">Maridesulfovibrio hydrothermalis AM13 = DSM 14728</name>
    <dbReference type="NCBI Taxonomy" id="1121451"/>
    <lineage>
        <taxon>Bacteria</taxon>
        <taxon>Pseudomonadati</taxon>
        <taxon>Thermodesulfobacteriota</taxon>
        <taxon>Desulfovibrionia</taxon>
        <taxon>Desulfovibrionales</taxon>
        <taxon>Desulfovibrionaceae</taxon>
        <taxon>Maridesulfovibrio</taxon>
    </lineage>
</organism>
<gene>
    <name evidence="4" type="ORF">DESAM_21314</name>
</gene>
<dbReference type="STRING" id="1121451.DESAM_21314"/>
<dbReference type="Pfam" id="PF02775">
    <property type="entry name" value="TPP_enzyme_C"/>
    <property type="match status" value="1"/>
</dbReference>
<evidence type="ECO:0000256" key="1">
    <source>
        <dbReference type="ARBA" id="ARBA00022793"/>
    </source>
</evidence>
<dbReference type="Gene3D" id="3.40.50.970">
    <property type="match status" value="1"/>
</dbReference>
<evidence type="ECO:0000259" key="3">
    <source>
        <dbReference type="Pfam" id="PF02775"/>
    </source>
</evidence>
<dbReference type="PANTHER" id="PTHR42818">
    <property type="entry name" value="SULFOPYRUVATE DECARBOXYLASE SUBUNIT ALPHA"/>
    <property type="match status" value="1"/>
</dbReference>
<dbReference type="KEGG" id="dhy:DESAM_21314"/>
<dbReference type="eggNOG" id="COG0028">
    <property type="taxonomic scope" value="Bacteria"/>
</dbReference>
<dbReference type="InterPro" id="IPR011766">
    <property type="entry name" value="TPP_enzyme_TPP-bd"/>
</dbReference>
<protein>
    <recommendedName>
        <fullName evidence="3">Thiamine pyrophosphate enzyme TPP-binding domain-containing protein</fullName>
    </recommendedName>
</protein>
<dbReference type="PANTHER" id="PTHR42818:SF1">
    <property type="entry name" value="SULFOPYRUVATE DECARBOXYLASE"/>
    <property type="match status" value="1"/>
</dbReference>
<accession>L0RDF6</accession>
<feature type="domain" description="Thiamine pyrophosphate enzyme TPP-binding" evidence="3">
    <location>
        <begin position="42"/>
        <end position="105"/>
    </location>
</feature>
<evidence type="ECO:0000256" key="2">
    <source>
        <dbReference type="ARBA" id="ARBA00023239"/>
    </source>
</evidence>
<keyword evidence="5" id="KW-1185">Reference proteome</keyword>
<dbReference type="GO" id="GO:0016831">
    <property type="term" value="F:carboxy-lyase activity"/>
    <property type="evidence" value="ECO:0007669"/>
    <property type="project" value="UniProtKB-KW"/>
</dbReference>
<name>L0RDF6_9BACT</name>
<reference evidence="4 5" key="1">
    <citation type="submission" date="2012-10" db="EMBL/GenBank/DDBJ databases">
        <authorList>
            <person name="Genoscope - CEA"/>
        </authorList>
    </citation>
    <scope>NUCLEOTIDE SEQUENCE [LARGE SCALE GENOMIC DNA]</scope>
    <source>
        <strain evidence="5">AM13 / DSM 14728</strain>
    </source>
</reference>
<dbReference type="InterPro" id="IPR029061">
    <property type="entry name" value="THDP-binding"/>
</dbReference>
<dbReference type="EMBL" id="FO203522">
    <property type="protein sequence ID" value="CCO23591.1"/>
    <property type="molecule type" value="Genomic_DNA"/>
</dbReference>
<keyword evidence="1" id="KW-0210">Decarboxylase</keyword>
<evidence type="ECO:0000313" key="4">
    <source>
        <dbReference type="EMBL" id="CCO23591.1"/>
    </source>
</evidence>
<evidence type="ECO:0000313" key="5">
    <source>
        <dbReference type="Proteomes" id="UP000010808"/>
    </source>
</evidence>
<sequence>MNRLEALEKIIAKHSGDPIIFSNGLTSREAAWLNDRKNHMYLVHGMGEALSVGIGLAAATNMHVVVVDGDGNCLMGYSSLNMLKDYDITYYVLDNGCYETTGGQNVEVNLDFPGINRIPVEAGKKETPNPPAPLITKGKFSSWVSDKINKKAV</sequence>
<dbReference type="InterPro" id="IPR051818">
    <property type="entry name" value="TPP_dependent_decarboxylase"/>
</dbReference>
<proteinExistence type="predicted"/>
<dbReference type="RefSeq" id="WP_015336194.1">
    <property type="nucleotide sequence ID" value="NC_020055.1"/>
</dbReference>
<dbReference type="Proteomes" id="UP000010808">
    <property type="component" value="Chromosome"/>
</dbReference>
<dbReference type="SUPFAM" id="SSF52518">
    <property type="entry name" value="Thiamin diphosphate-binding fold (THDP-binding)"/>
    <property type="match status" value="1"/>
</dbReference>
<dbReference type="GO" id="GO:0044281">
    <property type="term" value="P:small molecule metabolic process"/>
    <property type="evidence" value="ECO:0007669"/>
    <property type="project" value="UniProtKB-ARBA"/>
</dbReference>
<keyword evidence="2" id="KW-0456">Lyase</keyword>
<dbReference type="PATRIC" id="fig|1121451.3.peg.1559"/>
<dbReference type="HOGENOM" id="CLU_1710310_0_0_7"/>
<dbReference type="AlphaFoldDB" id="L0RDF6"/>